<feature type="non-terminal residue" evidence="2">
    <location>
        <position position="1"/>
    </location>
</feature>
<gene>
    <name evidence="2" type="ORF">SAMN02745704_02892</name>
</gene>
<accession>A0A1T4Y893</accession>
<dbReference type="EMBL" id="FUYC01000039">
    <property type="protein sequence ID" value="SKA98009.1"/>
    <property type="molecule type" value="Genomic_DNA"/>
</dbReference>
<keyword evidence="1" id="KW-0472">Membrane</keyword>
<keyword evidence="1" id="KW-1133">Transmembrane helix</keyword>
<reference evidence="2 3" key="1">
    <citation type="submission" date="2017-02" db="EMBL/GenBank/DDBJ databases">
        <authorList>
            <person name="Peterson S.W."/>
        </authorList>
    </citation>
    <scope>NUCLEOTIDE SEQUENCE [LARGE SCALE GENOMIC DNA]</scope>
    <source>
        <strain evidence="2 3">DSM 16080</strain>
    </source>
</reference>
<keyword evidence="3" id="KW-1185">Reference proteome</keyword>
<dbReference type="Proteomes" id="UP000190027">
    <property type="component" value="Unassembled WGS sequence"/>
</dbReference>
<dbReference type="AlphaFoldDB" id="A0A1T4Y893"/>
<keyword evidence="1" id="KW-0812">Transmembrane</keyword>
<feature type="transmembrane region" description="Helical" evidence="1">
    <location>
        <begin position="12"/>
        <end position="36"/>
    </location>
</feature>
<organism evidence="2 3">
    <name type="scientific">Paucidesulfovibrio gracilis DSM 16080</name>
    <dbReference type="NCBI Taxonomy" id="1121449"/>
    <lineage>
        <taxon>Bacteria</taxon>
        <taxon>Pseudomonadati</taxon>
        <taxon>Thermodesulfobacteriota</taxon>
        <taxon>Desulfovibrionia</taxon>
        <taxon>Desulfovibrionales</taxon>
        <taxon>Desulfovibrionaceae</taxon>
        <taxon>Paucidesulfovibrio</taxon>
    </lineage>
</organism>
<evidence type="ECO:0000313" key="2">
    <source>
        <dbReference type="EMBL" id="SKA98009.1"/>
    </source>
</evidence>
<evidence type="ECO:0000313" key="3">
    <source>
        <dbReference type="Proteomes" id="UP000190027"/>
    </source>
</evidence>
<evidence type="ECO:0000256" key="1">
    <source>
        <dbReference type="SAM" id="Phobius"/>
    </source>
</evidence>
<proteinExistence type="predicted"/>
<sequence>DRVKKKRKAMPLIHAGAGFLLMALAAVELVTGLVVLSRFVVS</sequence>
<protein>
    <submittedName>
        <fullName evidence="2">Uncharacterized protein</fullName>
    </submittedName>
</protein>
<name>A0A1T4Y893_9BACT</name>